<feature type="transmembrane region" description="Helical" evidence="2">
    <location>
        <begin position="88"/>
        <end position="105"/>
    </location>
</feature>
<comment type="caution">
    <text evidence="3">The sequence shown here is derived from an EMBL/GenBank/DDBJ whole genome shotgun (WGS) entry which is preliminary data.</text>
</comment>
<evidence type="ECO:0000313" key="3">
    <source>
        <dbReference type="EMBL" id="CAG8619325.1"/>
    </source>
</evidence>
<keyword evidence="1" id="KW-0175">Coiled coil</keyword>
<accession>A0A9N9D1T9</accession>
<feature type="coiled-coil region" evidence="1">
    <location>
        <begin position="23"/>
        <end position="54"/>
    </location>
</feature>
<dbReference type="AlphaFoldDB" id="A0A9N9D1T9"/>
<keyword evidence="2" id="KW-0472">Membrane</keyword>
<dbReference type="EMBL" id="CAJVPL010002772">
    <property type="protein sequence ID" value="CAG8619325.1"/>
    <property type="molecule type" value="Genomic_DNA"/>
</dbReference>
<sequence length="274" mass="31023">MAKVELEEEFDVNDLETLTPAQIKDLKTKLGEGMKKMKELQKKKTEELTEEESKALANLPNLQEVQTLTQDIQKTEDFSKKVIGTWDYVYAGGISLAVLFLTLLAKPAIAGLIKFVIGAGLTYFAAKPIIERWGSTPANRAEQLGVPKTQLYEDAKKRREDKKNYYEEKNKEVLTELAELKKQLEKLEKQKTKQAQEIADESDPTEKTKKIAALKDTEKEISGVQTQIKEKESQIAKNNKELEKVFDDIGNFSHLTEEQFAAKSNSPDLGAWKN</sequence>
<protein>
    <submittedName>
        <fullName evidence="3">1161_t:CDS:1</fullName>
    </submittedName>
</protein>
<dbReference type="OrthoDB" id="10472362at2759"/>
<keyword evidence="2" id="KW-1133">Transmembrane helix</keyword>
<organism evidence="3 4">
    <name type="scientific">Ambispora gerdemannii</name>
    <dbReference type="NCBI Taxonomy" id="144530"/>
    <lineage>
        <taxon>Eukaryota</taxon>
        <taxon>Fungi</taxon>
        <taxon>Fungi incertae sedis</taxon>
        <taxon>Mucoromycota</taxon>
        <taxon>Glomeromycotina</taxon>
        <taxon>Glomeromycetes</taxon>
        <taxon>Archaeosporales</taxon>
        <taxon>Ambisporaceae</taxon>
        <taxon>Ambispora</taxon>
    </lineage>
</organism>
<feature type="coiled-coil region" evidence="1">
    <location>
        <begin position="152"/>
        <end position="248"/>
    </location>
</feature>
<evidence type="ECO:0000313" key="4">
    <source>
        <dbReference type="Proteomes" id="UP000789831"/>
    </source>
</evidence>
<evidence type="ECO:0000256" key="1">
    <source>
        <dbReference type="SAM" id="Coils"/>
    </source>
</evidence>
<evidence type="ECO:0000256" key="2">
    <source>
        <dbReference type="SAM" id="Phobius"/>
    </source>
</evidence>
<name>A0A9N9D1T9_9GLOM</name>
<keyword evidence="4" id="KW-1185">Reference proteome</keyword>
<keyword evidence="2" id="KW-0812">Transmembrane</keyword>
<feature type="transmembrane region" description="Helical" evidence="2">
    <location>
        <begin position="111"/>
        <end position="130"/>
    </location>
</feature>
<reference evidence="3" key="1">
    <citation type="submission" date="2021-06" db="EMBL/GenBank/DDBJ databases">
        <authorList>
            <person name="Kallberg Y."/>
            <person name="Tangrot J."/>
            <person name="Rosling A."/>
        </authorList>
    </citation>
    <scope>NUCLEOTIDE SEQUENCE</scope>
    <source>
        <strain evidence="3">MT106</strain>
    </source>
</reference>
<dbReference type="Proteomes" id="UP000789831">
    <property type="component" value="Unassembled WGS sequence"/>
</dbReference>
<gene>
    <name evidence="3" type="ORF">AGERDE_LOCUS9985</name>
</gene>
<proteinExistence type="predicted"/>